<comment type="similarity">
    <text evidence="2">Belongs to the OSBP family.</text>
</comment>
<evidence type="ECO:0000256" key="3">
    <source>
        <dbReference type="RuleBase" id="RU003845"/>
    </source>
</evidence>
<protein>
    <recommendedName>
        <fullName evidence="3">Oxysterol-binding protein</fullName>
    </recommendedName>
</protein>
<feature type="transmembrane region" description="Helical" evidence="5">
    <location>
        <begin position="218"/>
        <end position="242"/>
    </location>
</feature>
<sequence length="725" mass="81731">MATVDRLVLFSTILFCIAALLVLISISRPRWLLSINQGETSIGLIEMCILTSPVSSNNQKCFISHQFRLVWSITFGLALVAFALLSVTIVLLVTSQYTQAPIAQYGRLAGFIAMIFLCLSSILFPMGFDSELIGGSPFQLPSDYRIGSSYILFVGATWLTVISTLMTDLLVLISVSKPRWLLSVNQGETSIGLIEMCILTSPVSSNNQKCFISHQFRLVWSITFGLALVAFALLSVTIVLLVTSQYTQAPIAQYGRLAGFIAMIFLCLSSILFPMGFDSELIGGSPFQLPSDYRIGSSYILFVGATWLTVISTLMKPLSFLQRLSEGLEYSSLLDQAASANTSIERFHCITAFIVSNLSTHLERTSKPFNPLLGETFELRKENDSPFHFIAEQVSHHPPVSALYARGSNWVLTANIEPIVKFHGTTVVATCEGRWVLHIKRISRSSSQSSFYSCSGENSEQDEQTDNKDNGYDEYTWQSPTAVVHNILFGYLWCEFQGEINLQHIQTNQRAILTIQSHSWFATQATRETEMFKFIGYIYDGDDKLAAFHGNYGHCYYAIDDLKDVDSITKSCCSIGGNNCIHFNSNPSLVPPCNLVLTPSSRLIWFRCFPSMTDEELAARSQYYYFTPFTMSLNEPILPLSTLPPTDCRYRSDVRFLEQSDLDAASSEKHRLEQQQRAEAKNREGDYQPLWFKQNDNKEYIYTHKYEQRNFERCPNLFFQESSLS</sequence>
<organism evidence="6 7">
    <name type="scientific">Rotaria magnacalcarata</name>
    <dbReference type="NCBI Taxonomy" id="392030"/>
    <lineage>
        <taxon>Eukaryota</taxon>
        <taxon>Metazoa</taxon>
        <taxon>Spiralia</taxon>
        <taxon>Gnathifera</taxon>
        <taxon>Rotifera</taxon>
        <taxon>Eurotatoria</taxon>
        <taxon>Bdelloidea</taxon>
        <taxon>Philodinida</taxon>
        <taxon>Philodinidae</taxon>
        <taxon>Rotaria</taxon>
    </lineage>
</organism>
<dbReference type="GO" id="GO:0097038">
    <property type="term" value="C:perinuclear endoplasmic reticulum"/>
    <property type="evidence" value="ECO:0007669"/>
    <property type="project" value="TreeGrafter"/>
</dbReference>
<dbReference type="AlphaFoldDB" id="A0A8S2L932"/>
<feature type="transmembrane region" description="Helical" evidence="5">
    <location>
        <begin position="69"/>
        <end position="93"/>
    </location>
</feature>
<keyword evidence="3" id="KW-0445">Lipid transport</keyword>
<feature type="transmembrane region" description="Helical" evidence="5">
    <location>
        <begin position="297"/>
        <end position="315"/>
    </location>
</feature>
<dbReference type="Gene3D" id="3.30.70.3490">
    <property type="match status" value="1"/>
</dbReference>
<dbReference type="Proteomes" id="UP000681720">
    <property type="component" value="Unassembled WGS sequence"/>
</dbReference>
<reference evidence="6" key="1">
    <citation type="submission" date="2021-02" db="EMBL/GenBank/DDBJ databases">
        <authorList>
            <person name="Nowell W R."/>
        </authorList>
    </citation>
    <scope>NUCLEOTIDE SEQUENCE</scope>
</reference>
<dbReference type="InterPro" id="IPR018494">
    <property type="entry name" value="Oxysterol-bd_CS"/>
</dbReference>
<dbReference type="EMBL" id="CAJOBJ010001626">
    <property type="protein sequence ID" value="CAF3888531.1"/>
    <property type="molecule type" value="Genomic_DNA"/>
</dbReference>
<feature type="region of interest" description="Disordered" evidence="4">
    <location>
        <begin position="449"/>
        <end position="472"/>
    </location>
</feature>
<dbReference type="PANTHER" id="PTHR10972:SF209">
    <property type="entry name" value="OXYSTEROL-BINDING PROTEIN"/>
    <property type="match status" value="1"/>
</dbReference>
<keyword evidence="5" id="KW-0812">Transmembrane</keyword>
<evidence type="ECO:0000313" key="6">
    <source>
        <dbReference type="EMBL" id="CAF3888531.1"/>
    </source>
</evidence>
<feature type="transmembrane region" description="Helical" evidence="5">
    <location>
        <begin position="105"/>
        <end position="128"/>
    </location>
</feature>
<dbReference type="GO" id="GO:0032934">
    <property type="term" value="F:sterol binding"/>
    <property type="evidence" value="ECO:0007669"/>
    <property type="project" value="TreeGrafter"/>
</dbReference>
<evidence type="ECO:0000256" key="5">
    <source>
        <dbReference type="SAM" id="Phobius"/>
    </source>
</evidence>
<evidence type="ECO:0000313" key="7">
    <source>
        <dbReference type="Proteomes" id="UP000681720"/>
    </source>
</evidence>
<dbReference type="SUPFAM" id="SSF144000">
    <property type="entry name" value="Oxysterol-binding protein-like"/>
    <property type="match status" value="1"/>
</dbReference>
<keyword evidence="3" id="KW-0813">Transport</keyword>
<keyword evidence="5" id="KW-0472">Membrane</keyword>
<dbReference type="Pfam" id="PF18800">
    <property type="entry name" value="Atthog"/>
    <property type="match status" value="1"/>
</dbReference>
<gene>
    <name evidence="6" type="ORF">GIL414_LOCUS5922</name>
</gene>
<feature type="transmembrane region" description="Helical" evidence="5">
    <location>
        <begin position="254"/>
        <end position="277"/>
    </location>
</feature>
<name>A0A8S2L932_9BILA</name>
<dbReference type="PANTHER" id="PTHR10972">
    <property type="entry name" value="OXYSTEROL-BINDING PROTEIN-RELATED"/>
    <property type="match status" value="1"/>
</dbReference>
<dbReference type="GO" id="GO:0006869">
    <property type="term" value="P:lipid transport"/>
    <property type="evidence" value="ECO:0007669"/>
    <property type="project" value="UniProtKB-KW"/>
</dbReference>
<dbReference type="GO" id="GO:0005886">
    <property type="term" value="C:plasma membrane"/>
    <property type="evidence" value="ECO:0007669"/>
    <property type="project" value="TreeGrafter"/>
</dbReference>
<evidence type="ECO:0000256" key="4">
    <source>
        <dbReference type="SAM" id="MobiDB-lite"/>
    </source>
</evidence>
<dbReference type="PROSITE" id="PS01013">
    <property type="entry name" value="OSBP"/>
    <property type="match status" value="1"/>
</dbReference>
<accession>A0A8S2L932</accession>
<keyword evidence="5" id="KW-1133">Transmembrane helix</keyword>
<dbReference type="Gene3D" id="2.40.160.120">
    <property type="match status" value="1"/>
</dbReference>
<dbReference type="InterPro" id="IPR037663">
    <property type="entry name" value="Mosmo"/>
</dbReference>
<proteinExistence type="inferred from homology"/>
<dbReference type="GO" id="GO:0005829">
    <property type="term" value="C:cytosol"/>
    <property type="evidence" value="ECO:0007669"/>
    <property type="project" value="TreeGrafter"/>
</dbReference>
<feature type="transmembrane region" description="Helical" evidence="5">
    <location>
        <begin position="149"/>
        <end position="173"/>
    </location>
</feature>
<keyword evidence="1" id="KW-0446">Lipid-binding</keyword>
<dbReference type="Pfam" id="PF01237">
    <property type="entry name" value="Oxysterol_BP"/>
    <property type="match status" value="1"/>
</dbReference>
<dbReference type="InterPro" id="IPR037239">
    <property type="entry name" value="OSBP_sf"/>
</dbReference>
<evidence type="ECO:0000256" key="1">
    <source>
        <dbReference type="ARBA" id="ARBA00023121"/>
    </source>
</evidence>
<feature type="transmembrane region" description="Helical" evidence="5">
    <location>
        <begin position="6"/>
        <end position="26"/>
    </location>
</feature>
<dbReference type="InterPro" id="IPR000648">
    <property type="entry name" value="Oxysterol-bd"/>
</dbReference>
<comment type="caution">
    <text evidence="6">The sequence shown here is derived from an EMBL/GenBank/DDBJ whole genome shotgun (WGS) entry which is preliminary data.</text>
</comment>
<evidence type="ECO:0000256" key="2">
    <source>
        <dbReference type="RuleBase" id="RU003844"/>
    </source>
</evidence>